<protein>
    <submittedName>
        <fullName evidence="1">Transposase</fullName>
    </submittedName>
</protein>
<dbReference type="OrthoDB" id="46712at2"/>
<sequence>MQLPAIISSTLGLAKPWSVTKVVFASDRRRLDITIEYEDSGDPVCPHCGKPGALDETETCTWFHDDFFNYETYLHTRLPRPSCCRDLPQIEPPWSRKGSRFTVLQ</sequence>
<evidence type="ECO:0000313" key="2">
    <source>
        <dbReference type="Proteomes" id="UP000057158"/>
    </source>
</evidence>
<dbReference type="STRING" id="1603606.DSOUD_3364"/>
<dbReference type="Proteomes" id="UP000057158">
    <property type="component" value="Chromosome"/>
</dbReference>
<proteinExistence type="predicted"/>
<evidence type="ECO:0000313" key="1">
    <source>
        <dbReference type="EMBL" id="ALC18083.1"/>
    </source>
</evidence>
<name>A0A0M3QGM9_9BACT</name>
<dbReference type="KEGG" id="des:DSOUD_3364"/>
<dbReference type="PATRIC" id="fig|1603606.3.peg.3622"/>
<dbReference type="RefSeq" id="WP_053552034.1">
    <property type="nucleotide sequence ID" value="NZ_CP010802.1"/>
</dbReference>
<reference evidence="1 2" key="1">
    <citation type="submission" date="2015-07" db="EMBL/GenBank/DDBJ databases">
        <title>Isolation and Genomic Characterization of a Novel Halophilic Metal-Reducing Deltaproteobacterium from the Deep Subsurface.</title>
        <authorList>
            <person name="Badalamenti J.P."/>
            <person name="Summers Z.M."/>
            <person name="Gralnick J.A."/>
            <person name="Bond D.R."/>
        </authorList>
    </citation>
    <scope>NUCLEOTIDE SEQUENCE [LARGE SCALE GENOMIC DNA]</scope>
    <source>
        <strain evidence="1 2">WTL</strain>
    </source>
</reference>
<keyword evidence="2" id="KW-1185">Reference proteome</keyword>
<gene>
    <name evidence="1" type="ORF">DSOUD_3364</name>
</gene>
<organism evidence="1 2">
    <name type="scientific">Desulfuromonas soudanensis</name>
    <dbReference type="NCBI Taxonomy" id="1603606"/>
    <lineage>
        <taxon>Bacteria</taxon>
        <taxon>Pseudomonadati</taxon>
        <taxon>Thermodesulfobacteriota</taxon>
        <taxon>Desulfuromonadia</taxon>
        <taxon>Desulfuromonadales</taxon>
        <taxon>Desulfuromonadaceae</taxon>
        <taxon>Desulfuromonas</taxon>
    </lineage>
</organism>
<dbReference type="AlphaFoldDB" id="A0A0M3QGM9"/>
<dbReference type="EMBL" id="CP010802">
    <property type="protein sequence ID" value="ALC18083.1"/>
    <property type="molecule type" value="Genomic_DNA"/>
</dbReference>
<accession>A0A0M3QGM9</accession>